<evidence type="ECO:0000256" key="1">
    <source>
        <dbReference type="SAM" id="MobiDB-lite"/>
    </source>
</evidence>
<evidence type="ECO:0000313" key="2">
    <source>
        <dbReference type="EMBL" id="KRO44390.1"/>
    </source>
</evidence>
<sequence>MLKLIPAGAAGEIAKLAITPPVEVIVKPVAAVLTVTSSVDEERVKAGAEGEGAAEDEGVGLGSGSGGGGGGGVAVVMEFEAFDAIEEPAIFLALSEILRVVE</sequence>
<feature type="compositionally biased region" description="Gly residues" evidence="1">
    <location>
        <begin position="59"/>
        <end position="69"/>
    </location>
</feature>
<organism evidence="2 3">
    <name type="scientific">Actinobacteria bacterium BACL2 MAG-120813-bin23</name>
    <dbReference type="NCBI Taxonomy" id="1655569"/>
    <lineage>
        <taxon>Bacteria</taxon>
        <taxon>Bacillati</taxon>
        <taxon>Actinomycetota</taxon>
        <taxon>Actinomycetes</taxon>
        <taxon>Actinomycetes incertae sedis</taxon>
        <taxon>ac1 cluster</taxon>
    </lineage>
</organism>
<dbReference type="Proteomes" id="UP000054212">
    <property type="component" value="Unassembled WGS sequence"/>
</dbReference>
<evidence type="ECO:0000313" key="3">
    <source>
        <dbReference type="Proteomes" id="UP000054212"/>
    </source>
</evidence>
<reference evidence="2 3" key="1">
    <citation type="submission" date="2015-10" db="EMBL/GenBank/DDBJ databases">
        <title>Metagenome-Assembled Genomes uncover a global brackish microbiome.</title>
        <authorList>
            <person name="Hugerth L.W."/>
            <person name="Larsson J."/>
            <person name="Alneberg J."/>
            <person name="Lindh M.V."/>
            <person name="Legrand C."/>
            <person name="Pinhassi J."/>
            <person name="Andersson A.F."/>
        </authorList>
    </citation>
    <scope>NUCLEOTIDE SEQUENCE [LARGE SCALE GENOMIC DNA]</scope>
    <source>
        <strain evidence="2">BACL2 MAG-120813-bin23</strain>
    </source>
</reference>
<feature type="region of interest" description="Disordered" evidence="1">
    <location>
        <begin position="44"/>
        <end position="69"/>
    </location>
</feature>
<proteinExistence type="predicted"/>
<dbReference type="EMBL" id="LIAT01000171">
    <property type="protein sequence ID" value="KRO44390.1"/>
    <property type="molecule type" value="Genomic_DNA"/>
</dbReference>
<gene>
    <name evidence="2" type="ORF">ABR61_01510</name>
</gene>
<comment type="caution">
    <text evidence="2">The sequence shown here is derived from an EMBL/GenBank/DDBJ whole genome shotgun (WGS) entry which is preliminary data.</text>
</comment>
<protein>
    <submittedName>
        <fullName evidence="2">Uncharacterized protein</fullName>
    </submittedName>
</protein>
<dbReference type="AlphaFoldDB" id="A0A0R2Q2U5"/>
<name>A0A0R2Q2U5_9ACTN</name>
<accession>A0A0R2Q2U5</accession>